<dbReference type="InterPro" id="IPR022407">
    <property type="entry name" value="OxRdtase_Mopterin_BS"/>
</dbReference>
<reference evidence="8" key="1">
    <citation type="submission" date="2019-09" db="EMBL/GenBank/DDBJ databases">
        <title>Draft genome information of white flower Hibiscus syriacus.</title>
        <authorList>
            <person name="Kim Y.-M."/>
        </authorList>
    </citation>
    <scope>NUCLEOTIDE SEQUENCE [LARGE SCALE GENOMIC DNA]</scope>
    <source>
        <strain evidence="8">YM2019G1</strain>
    </source>
</reference>
<organism evidence="8 9">
    <name type="scientific">Hibiscus syriacus</name>
    <name type="common">Rose of Sharon</name>
    <dbReference type="NCBI Taxonomy" id="106335"/>
    <lineage>
        <taxon>Eukaryota</taxon>
        <taxon>Viridiplantae</taxon>
        <taxon>Streptophyta</taxon>
        <taxon>Embryophyta</taxon>
        <taxon>Tracheophyta</taxon>
        <taxon>Spermatophyta</taxon>
        <taxon>Magnoliopsida</taxon>
        <taxon>eudicotyledons</taxon>
        <taxon>Gunneridae</taxon>
        <taxon>Pentapetalae</taxon>
        <taxon>rosids</taxon>
        <taxon>malvids</taxon>
        <taxon>Malvales</taxon>
        <taxon>Malvaceae</taxon>
        <taxon>Malvoideae</taxon>
        <taxon>Hibiscus</taxon>
    </lineage>
</organism>
<dbReference type="GO" id="GO:0043546">
    <property type="term" value="F:molybdopterin cofactor binding"/>
    <property type="evidence" value="ECO:0007669"/>
    <property type="project" value="InterPro"/>
</dbReference>
<evidence type="ECO:0000256" key="3">
    <source>
        <dbReference type="ARBA" id="ARBA00022505"/>
    </source>
</evidence>
<evidence type="ECO:0000313" key="9">
    <source>
        <dbReference type="Proteomes" id="UP000436088"/>
    </source>
</evidence>
<dbReference type="Gene3D" id="3.90.420.10">
    <property type="entry name" value="Oxidoreductase, molybdopterin-binding domain"/>
    <property type="match status" value="1"/>
</dbReference>
<evidence type="ECO:0000256" key="6">
    <source>
        <dbReference type="ARBA" id="ARBA00023004"/>
    </source>
</evidence>
<dbReference type="Proteomes" id="UP000436088">
    <property type="component" value="Unassembled WGS sequence"/>
</dbReference>
<dbReference type="InterPro" id="IPR036396">
    <property type="entry name" value="Cyt_P450_sf"/>
</dbReference>
<comment type="cofactor">
    <cofactor evidence="1">
        <name>Mo-molybdopterin</name>
        <dbReference type="ChEBI" id="CHEBI:71302"/>
    </cofactor>
</comment>
<dbReference type="AlphaFoldDB" id="A0A6A2Y9B9"/>
<sequence>MHHGFITYVSVHYVRKKCLVPIAFQDYRTLEVTGLVKRPVKLSMHQLVNKSQSLEFSVTLVCVVNRRKEQNKVKQMIEVRYLERNISSYPHCSLHVLARRFCPLMSLYFGNVLVLVMSSAGAAREITKTHDLIFVNRPKRSFFQILLYDYKDVTSALYDEVLEADEKIALGRKCSEDTGKFKKLLREFTELLSTSDVGDYLPWLAWVSHVNGFKAKTKKVGKEIDEFLDGVIDAHVNHHNKQASNGCDLFTNVLLSERASSWAVSFMKGHNVWKRMVTIMVAPCEKVPLEVATIHEKLKSSAQSSYELMGLRKTFHQWFLMLS</sequence>
<dbReference type="GO" id="GO:0005506">
    <property type="term" value="F:iron ion binding"/>
    <property type="evidence" value="ECO:0007669"/>
    <property type="project" value="InterPro"/>
</dbReference>
<evidence type="ECO:0000256" key="2">
    <source>
        <dbReference type="ARBA" id="ARBA00010617"/>
    </source>
</evidence>
<keyword evidence="9" id="KW-1185">Reference proteome</keyword>
<dbReference type="Pfam" id="PF00174">
    <property type="entry name" value="Oxidored_molyb"/>
    <property type="match status" value="1"/>
</dbReference>
<dbReference type="PANTHER" id="PTHR47955">
    <property type="entry name" value="CYTOCHROME P450 FAMILY 71 PROTEIN"/>
    <property type="match status" value="1"/>
</dbReference>
<evidence type="ECO:0000259" key="7">
    <source>
        <dbReference type="Pfam" id="PF00174"/>
    </source>
</evidence>
<dbReference type="InterPro" id="IPR000572">
    <property type="entry name" value="OxRdtase_Mopterin-bd_dom"/>
</dbReference>
<dbReference type="GO" id="GO:0020037">
    <property type="term" value="F:heme binding"/>
    <property type="evidence" value="ECO:0007669"/>
    <property type="project" value="InterPro"/>
</dbReference>
<evidence type="ECO:0000256" key="1">
    <source>
        <dbReference type="ARBA" id="ARBA00001924"/>
    </source>
</evidence>
<feature type="domain" description="Oxidoreductase molybdopterin-binding" evidence="7">
    <location>
        <begin position="28"/>
        <end position="75"/>
    </location>
</feature>
<keyword evidence="5" id="KW-0560">Oxidoreductase</keyword>
<keyword evidence="4" id="KW-0479">Metal-binding</keyword>
<dbReference type="SUPFAM" id="SSF48264">
    <property type="entry name" value="Cytochrome P450"/>
    <property type="match status" value="1"/>
</dbReference>
<keyword evidence="6" id="KW-0408">Iron</keyword>
<dbReference type="InterPro" id="IPR008335">
    <property type="entry name" value="Mopterin_OxRdtase_euk"/>
</dbReference>
<dbReference type="Gene3D" id="1.10.630.10">
    <property type="entry name" value="Cytochrome P450"/>
    <property type="match status" value="2"/>
</dbReference>
<evidence type="ECO:0000256" key="5">
    <source>
        <dbReference type="ARBA" id="ARBA00023002"/>
    </source>
</evidence>
<dbReference type="PANTHER" id="PTHR47955:SF15">
    <property type="entry name" value="CYTOCHROME P450 71A2-LIKE"/>
    <property type="match status" value="1"/>
</dbReference>
<dbReference type="SUPFAM" id="SSF56524">
    <property type="entry name" value="Oxidoreductase molybdopterin-binding domain"/>
    <property type="match status" value="1"/>
</dbReference>
<comment type="caution">
    <text evidence="8">The sequence shown here is derived from an EMBL/GenBank/DDBJ whole genome shotgun (WGS) entry which is preliminary data.</text>
</comment>
<accession>A0A6A2Y9B9</accession>
<keyword evidence="3" id="KW-0500">Molybdenum</keyword>
<name>A0A6A2Y9B9_HIBSY</name>
<dbReference type="InterPro" id="IPR036374">
    <property type="entry name" value="OxRdtase_Mopterin-bd_sf"/>
</dbReference>
<dbReference type="PROSITE" id="PS00559">
    <property type="entry name" value="MOLYBDOPTERIN_EUK"/>
    <property type="match status" value="1"/>
</dbReference>
<gene>
    <name evidence="8" type="ORF">F3Y22_tig00111772pilonHSYRG00110</name>
</gene>
<dbReference type="PRINTS" id="PR00407">
    <property type="entry name" value="EUMOPTERIN"/>
</dbReference>
<dbReference type="EMBL" id="VEPZ02001422">
    <property type="protein sequence ID" value="KAE8673786.1"/>
    <property type="molecule type" value="Genomic_DNA"/>
</dbReference>
<protein>
    <recommendedName>
        <fullName evidence="7">Oxidoreductase molybdopterin-binding domain-containing protein</fullName>
    </recommendedName>
</protein>
<dbReference type="GO" id="GO:0004497">
    <property type="term" value="F:monooxygenase activity"/>
    <property type="evidence" value="ECO:0007669"/>
    <property type="project" value="InterPro"/>
</dbReference>
<comment type="similarity">
    <text evidence="2">Belongs to the cytochrome P450 family.</text>
</comment>
<evidence type="ECO:0000313" key="8">
    <source>
        <dbReference type="EMBL" id="KAE8673786.1"/>
    </source>
</evidence>
<dbReference type="GO" id="GO:0016705">
    <property type="term" value="F:oxidoreductase activity, acting on paired donors, with incorporation or reduction of molecular oxygen"/>
    <property type="evidence" value="ECO:0007669"/>
    <property type="project" value="InterPro"/>
</dbReference>
<proteinExistence type="inferred from homology"/>
<evidence type="ECO:0000256" key="4">
    <source>
        <dbReference type="ARBA" id="ARBA00022723"/>
    </source>
</evidence>